<dbReference type="InterPro" id="IPR036388">
    <property type="entry name" value="WH-like_DNA-bd_sf"/>
</dbReference>
<evidence type="ECO:0000259" key="5">
    <source>
        <dbReference type="PROSITE" id="PS50931"/>
    </source>
</evidence>
<dbReference type="Gene3D" id="3.40.190.10">
    <property type="entry name" value="Periplasmic binding protein-like II"/>
    <property type="match status" value="2"/>
</dbReference>
<comment type="similarity">
    <text evidence="1">Belongs to the LysR transcriptional regulatory family.</text>
</comment>
<evidence type="ECO:0000256" key="4">
    <source>
        <dbReference type="ARBA" id="ARBA00023163"/>
    </source>
</evidence>
<proteinExistence type="inferred from homology"/>
<reference evidence="6 7" key="1">
    <citation type="submission" date="2016-10" db="EMBL/GenBank/DDBJ databases">
        <authorList>
            <person name="de Groot N.N."/>
        </authorList>
    </citation>
    <scope>NUCLEOTIDE SEQUENCE [LARGE SCALE GENOMIC DNA]</scope>
    <source>
        <strain evidence="6 7">IBRC-M 10445</strain>
    </source>
</reference>
<dbReference type="RefSeq" id="WP_177187052.1">
    <property type="nucleotide sequence ID" value="NZ_BMYN01000001.1"/>
</dbReference>
<name>A0A1I3UYW3_9GAMM</name>
<dbReference type="GO" id="GO:0003700">
    <property type="term" value="F:DNA-binding transcription factor activity"/>
    <property type="evidence" value="ECO:0007669"/>
    <property type="project" value="InterPro"/>
</dbReference>
<dbReference type="CDD" id="cd08414">
    <property type="entry name" value="PBP2_LTTR_aromatics_like"/>
    <property type="match status" value="1"/>
</dbReference>
<dbReference type="PROSITE" id="PS50931">
    <property type="entry name" value="HTH_LYSR"/>
    <property type="match status" value="1"/>
</dbReference>
<dbReference type="PRINTS" id="PR00039">
    <property type="entry name" value="HTHLYSR"/>
</dbReference>
<dbReference type="GO" id="GO:0003677">
    <property type="term" value="F:DNA binding"/>
    <property type="evidence" value="ECO:0007669"/>
    <property type="project" value="UniProtKB-KW"/>
</dbReference>
<dbReference type="FunFam" id="1.10.10.10:FF:000001">
    <property type="entry name" value="LysR family transcriptional regulator"/>
    <property type="match status" value="1"/>
</dbReference>
<keyword evidence="2" id="KW-0805">Transcription regulation</keyword>
<evidence type="ECO:0000256" key="2">
    <source>
        <dbReference type="ARBA" id="ARBA00023015"/>
    </source>
</evidence>
<dbReference type="Proteomes" id="UP000199445">
    <property type="component" value="Unassembled WGS sequence"/>
</dbReference>
<dbReference type="AlphaFoldDB" id="A0A1I3UYW3"/>
<evidence type="ECO:0000256" key="1">
    <source>
        <dbReference type="ARBA" id="ARBA00009437"/>
    </source>
</evidence>
<dbReference type="Pfam" id="PF03466">
    <property type="entry name" value="LysR_substrate"/>
    <property type="match status" value="1"/>
</dbReference>
<keyword evidence="3 6" id="KW-0238">DNA-binding</keyword>
<dbReference type="PANTHER" id="PTHR30346">
    <property type="entry name" value="TRANSCRIPTIONAL DUAL REGULATOR HCAR-RELATED"/>
    <property type="match status" value="1"/>
</dbReference>
<dbReference type="Gene3D" id="1.10.10.10">
    <property type="entry name" value="Winged helix-like DNA-binding domain superfamily/Winged helix DNA-binding domain"/>
    <property type="match status" value="1"/>
</dbReference>
<feature type="domain" description="HTH lysR-type" evidence="5">
    <location>
        <begin position="2"/>
        <end position="59"/>
    </location>
</feature>
<dbReference type="InterPro" id="IPR036390">
    <property type="entry name" value="WH_DNA-bd_sf"/>
</dbReference>
<evidence type="ECO:0000313" key="6">
    <source>
        <dbReference type="EMBL" id="SFJ87256.1"/>
    </source>
</evidence>
<dbReference type="InterPro" id="IPR005119">
    <property type="entry name" value="LysR_subst-bd"/>
</dbReference>
<gene>
    <name evidence="6" type="ORF">SAMN05216429_1078</name>
</gene>
<protein>
    <submittedName>
        <fullName evidence="6">DNA-binding transcriptional regulator, LysR family</fullName>
    </submittedName>
</protein>
<dbReference type="GO" id="GO:0032993">
    <property type="term" value="C:protein-DNA complex"/>
    <property type="evidence" value="ECO:0007669"/>
    <property type="project" value="TreeGrafter"/>
</dbReference>
<evidence type="ECO:0000313" key="7">
    <source>
        <dbReference type="Proteomes" id="UP000199445"/>
    </source>
</evidence>
<accession>A0A1I3UYW3</accession>
<dbReference type="SUPFAM" id="SSF46785">
    <property type="entry name" value="Winged helix' DNA-binding domain"/>
    <property type="match status" value="1"/>
</dbReference>
<dbReference type="SUPFAM" id="SSF53850">
    <property type="entry name" value="Periplasmic binding protein-like II"/>
    <property type="match status" value="1"/>
</dbReference>
<dbReference type="PANTHER" id="PTHR30346:SF17">
    <property type="entry name" value="LYSR FAMILY TRANSCRIPTIONAL REGULATOR"/>
    <property type="match status" value="1"/>
</dbReference>
<sequence>MVELKQIKHFVAVAEELNFRRAAERLHITQPPLSQSIKALEETLDVKLFERNTRGVQLTKAGEAFLGESLEVLSATHRSVSIARQAAHGDIGTLRVGYSASAIFSTTLTSALAHLLTERPMLDLEIIEGNALVHITALKAGKLDAAILRADLNEDSLSGLSVSRLGDEPLFVILNRGHRLQERSSINFKELDGERILLQPATQRTFLRRQLETLADKAGMSISRVLEVPDIGSTLCFVGAGIGITILPASAASMAHGLITIPLAGECCSQPLLMASKEGNPLSEKLRELVNSQPLTGM</sequence>
<dbReference type="Pfam" id="PF00126">
    <property type="entry name" value="HTH_1"/>
    <property type="match status" value="1"/>
</dbReference>
<organism evidence="6 7">
    <name type="scientific">Marinobacter persicus</name>
    <dbReference type="NCBI Taxonomy" id="930118"/>
    <lineage>
        <taxon>Bacteria</taxon>
        <taxon>Pseudomonadati</taxon>
        <taxon>Pseudomonadota</taxon>
        <taxon>Gammaproteobacteria</taxon>
        <taxon>Pseudomonadales</taxon>
        <taxon>Marinobacteraceae</taxon>
        <taxon>Marinobacter</taxon>
    </lineage>
</organism>
<keyword evidence="7" id="KW-1185">Reference proteome</keyword>
<evidence type="ECO:0000256" key="3">
    <source>
        <dbReference type="ARBA" id="ARBA00023125"/>
    </source>
</evidence>
<dbReference type="EMBL" id="FOSC01000007">
    <property type="protein sequence ID" value="SFJ87256.1"/>
    <property type="molecule type" value="Genomic_DNA"/>
</dbReference>
<dbReference type="InterPro" id="IPR000847">
    <property type="entry name" value="LysR_HTH_N"/>
</dbReference>
<keyword evidence="4" id="KW-0804">Transcription</keyword>